<comment type="catalytic activity">
    <reaction evidence="8">
        <text>L-seryl-[protein] + ATP = O-phospho-L-seryl-[protein] + ADP + H(+)</text>
        <dbReference type="Rhea" id="RHEA:17989"/>
        <dbReference type="Rhea" id="RHEA-COMP:9863"/>
        <dbReference type="Rhea" id="RHEA-COMP:11604"/>
        <dbReference type="ChEBI" id="CHEBI:15378"/>
        <dbReference type="ChEBI" id="CHEBI:29999"/>
        <dbReference type="ChEBI" id="CHEBI:30616"/>
        <dbReference type="ChEBI" id="CHEBI:83421"/>
        <dbReference type="ChEBI" id="CHEBI:456216"/>
        <dbReference type="EC" id="2.7.11.1"/>
    </reaction>
</comment>
<evidence type="ECO:0000256" key="10">
    <source>
        <dbReference type="SAM" id="MobiDB-lite"/>
    </source>
</evidence>
<feature type="compositionally biased region" description="Polar residues" evidence="10">
    <location>
        <begin position="206"/>
        <end position="226"/>
    </location>
</feature>
<evidence type="ECO:0000256" key="8">
    <source>
        <dbReference type="ARBA" id="ARBA00048679"/>
    </source>
</evidence>
<feature type="region of interest" description="Disordered" evidence="10">
    <location>
        <begin position="1"/>
        <end position="396"/>
    </location>
</feature>
<dbReference type="GO" id="GO:0005829">
    <property type="term" value="C:cytosol"/>
    <property type="evidence" value="ECO:0007669"/>
    <property type="project" value="TreeGrafter"/>
</dbReference>
<feature type="compositionally biased region" description="Pro residues" evidence="10">
    <location>
        <begin position="664"/>
        <end position="677"/>
    </location>
</feature>
<name>A0A1V6TMK4_9EURO</name>
<feature type="compositionally biased region" description="Basic and acidic residues" evidence="10">
    <location>
        <begin position="695"/>
        <end position="706"/>
    </location>
</feature>
<dbReference type="Pfam" id="PF00069">
    <property type="entry name" value="Pkinase"/>
    <property type="match status" value="1"/>
</dbReference>
<accession>A0A1V6TMK4</accession>
<feature type="compositionally biased region" description="Polar residues" evidence="10">
    <location>
        <begin position="1"/>
        <end position="16"/>
    </location>
</feature>
<evidence type="ECO:0000256" key="7">
    <source>
        <dbReference type="ARBA" id="ARBA00047899"/>
    </source>
</evidence>
<dbReference type="PROSITE" id="PS00107">
    <property type="entry name" value="PROTEIN_KINASE_ATP"/>
    <property type="match status" value="1"/>
</dbReference>
<dbReference type="AlphaFoldDB" id="A0A1V6TMK4"/>
<dbReference type="InterPro" id="IPR000719">
    <property type="entry name" value="Prot_kinase_dom"/>
</dbReference>
<evidence type="ECO:0000313" key="12">
    <source>
        <dbReference type="EMBL" id="OQE27501.1"/>
    </source>
</evidence>
<gene>
    <name evidence="12" type="ORF">PENSTE_c004G06530</name>
</gene>
<keyword evidence="13" id="KW-1185">Reference proteome</keyword>
<dbReference type="SMART" id="SM00220">
    <property type="entry name" value="S_TKc"/>
    <property type="match status" value="1"/>
</dbReference>
<dbReference type="InterPro" id="IPR008271">
    <property type="entry name" value="Ser/Thr_kinase_AS"/>
</dbReference>
<evidence type="ECO:0000256" key="3">
    <source>
        <dbReference type="ARBA" id="ARBA00022679"/>
    </source>
</evidence>
<keyword evidence="4 9" id="KW-0547">Nucleotide-binding</keyword>
<dbReference type="OrthoDB" id="6513151at2759"/>
<feature type="compositionally biased region" description="Low complexity" evidence="10">
    <location>
        <begin position="138"/>
        <end position="151"/>
    </location>
</feature>
<evidence type="ECO:0000256" key="1">
    <source>
        <dbReference type="ARBA" id="ARBA00012513"/>
    </source>
</evidence>
<dbReference type="PROSITE" id="PS50011">
    <property type="entry name" value="PROTEIN_KINASE_DOM"/>
    <property type="match status" value="1"/>
</dbReference>
<evidence type="ECO:0000256" key="6">
    <source>
        <dbReference type="ARBA" id="ARBA00022840"/>
    </source>
</evidence>
<dbReference type="GO" id="GO:0005524">
    <property type="term" value="F:ATP binding"/>
    <property type="evidence" value="ECO:0007669"/>
    <property type="project" value="UniProtKB-UniRule"/>
</dbReference>
<dbReference type="PANTHER" id="PTHR24343">
    <property type="entry name" value="SERINE/THREONINE KINASE"/>
    <property type="match status" value="1"/>
</dbReference>
<dbReference type="InterPro" id="IPR011009">
    <property type="entry name" value="Kinase-like_dom_sf"/>
</dbReference>
<comment type="catalytic activity">
    <reaction evidence="7">
        <text>L-threonyl-[protein] + ATP = O-phospho-L-threonyl-[protein] + ADP + H(+)</text>
        <dbReference type="Rhea" id="RHEA:46608"/>
        <dbReference type="Rhea" id="RHEA-COMP:11060"/>
        <dbReference type="Rhea" id="RHEA-COMP:11605"/>
        <dbReference type="ChEBI" id="CHEBI:15378"/>
        <dbReference type="ChEBI" id="CHEBI:30013"/>
        <dbReference type="ChEBI" id="CHEBI:30616"/>
        <dbReference type="ChEBI" id="CHEBI:61977"/>
        <dbReference type="ChEBI" id="CHEBI:456216"/>
        <dbReference type="EC" id="2.7.11.1"/>
    </reaction>
</comment>
<feature type="domain" description="Protein kinase" evidence="11">
    <location>
        <begin position="410"/>
        <end position="791"/>
    </location>
</feature>
<feature type="compositionally biased region" description="Polar residues" evidence="10">
    <location>
        <begin position="43"/>
        <end position="65"/>
    </location>
</feature>
<dbReference type="EC" id="2.7.11.1" evidence="1"/>
<keyword evidence="5" id="KW-0418">Kinase</keyword>
<feature type="binding site" evidence="9">
    <location>
        <position position="439"/>
    </location>
    <ligand>
        <name>ATP</name>
        <dbReference type="ChEBI" id="CHEBI:30616"/>
    </ligand>
</feature>
<organism evidence="12 13">
    <name type="scientific">Penicillium steckii</name>
    <dbReference type="NCBI Taxonomy" id="303698"/>
    <lineage>
        <taxon>Eukaryota</taxon>
        <taxon>Fungi</taxon>
        <taxon>Dikarya</taxon>
        <taxon>Ascomycota</taxon>
        <taxon>Pezizomycotina</taxon>
        <taxon>Eurotiomycetes</taxon>
        <taxon>Eurotiomycetidae</taxon>
        <taxon>Eurotiales</taxon>
        <taxon>Aspergillaceae</taxon>
        <taxon>Penicillium</taxon>
    </lineage>
</organism>
<feature type="compositionally biased region" description="Polar residues" evidence="10">
    <location>
        <begin position="184"/>
        <end position="199"/>
    </location>
</feature>
<reference evidence="13" key="1">
    <citation type="journal article" date="2017" name="Nat. Microbiol.">
        <title>Global analysis of biosynthetic gene clusters reveals vast potential of secondary metabolite production in Penicillium species.</title>
        <authorList>
            <person name="Nielsen J.C."/>
            <person name="Grijseels S."/>
            <person name="Prigent S."/>
            <person name="Ji B."/>
            <person name="Dainat J."/>
            <person name="Nielsen K.F."/>
            <person name="Frisvad J.C."/>
            <person name="Workman M."/>
            <person name="Nielsen J."/>
        </authorList>
    </citation>
    <scope>NUCLEOTIDE SEQUENCE [LARGE SCALE GENOMIC DNA]</scope>
    <source>
        <strain evidence="13">IBT 24891</strain>
    </source>
</reference>
<evidence type="ECO:0000256" key="2">
    <source>
        <dbReference type="ARBA" id="ARBA00022527"/>
    </source>
</evidence>
<feature type="region of interest" description="Disordered" evidence="10">
    <location>
        <begin position="617"/>
        <end position="751"/>
    </location>
</feature>
<dbReference type="Proteomes" id="UP000191285">
    <property type="component" value="Unassembled WGS sequence"/>
</dbReference>
<feature type="compositionally biased region" description="Basic and acidic residues" evidence="10">
    <location>
        <begin position="324"/>
        <end position="343"/>
    </location>
</feature>
<feature type="compositionally biased region" description="Polar residues" evidence="10">
    <location>
        <begin position="711"/>
        <end position="728"/>
    </location>
</feature>
<dbReference type="EMBL" id="MLKD01000004">
    <property type="protein sequence ID" value="OQE27501.1"/>
    <property type="molecule type" value="Genomic_DNA"/>
</dbReference>
<evidence type="ECO:0000313" key="13">
    <source>
        <dbReference type="Proteomes" id="UP000191285"/>
    </source>
</evidence>
<dbReference type="STRING" id="303698.A0A1V6TMK4"/>
<dbReference type="PANTHER" id="PTHR24343:SF137">
    <property type="entry name" value="SERINE_THREONINE-PROTEIN KINASE HRK1"/>
    <property type="match status" value="1"/>
</dbReference>
<proteinExistence type="predicted"/>
<dbReference type="InterPro" id="IPR017441">
    <property type="entry name" value="Protein_kinase_ATP_BS"/>
</dbReference>
<dbReference type="SUPFAM" id="SSF56112">
    <property type="entry name" value="Protein kinase-like (PK-like)"/>
    <property type="match status" value="1"/>
</dbReference>
<dbReference type="GO" id="GO:0004674">
    <property type="term" value="F:protein serine/threonine kinase activity"/>
    <property type="evidence" value="ECO:0007669"/>
    <property type="project" value="UniProtKB-KW"/>
</dbReference>
<feature type="compositionally biased region" description="Low complexity" evidence="10">
    <location>
        <begin position="87"/>
        <end position="99"/>
    </location>
</feature>
<sequence>MTSEQAHSASPANSMDSDSHAMHTSAAKMPGQAETADSDAKSKSQPGQVRFSSVTQEIAPSQSDLSPVPEQSPADAQKRTDDEELRSLAMSLQSSQLQESRLRNNFSFEPMSLPSSRVASRESSDRSARDGPGSYVTSPHASPPASAVQSPPLTPAVTQSRESRAGETTASLNAIGNAKASAITPETSPPVSTRDQNGKQQQQQQSAPSSRPGSTDRLSMKQSGASEPSALATSLPHHRAQFFVGTDASSQEESPPPTPRDSHTPPGTMTPVGEPNDPYARSKRPPQSKNLAQLDPRFIFGGRDSKRSFRPGPPRSASASDVTKSSDKKGMFGNSKKDQDHKNNHGHHHGHHGSMSELKRFFKMGHRNKRPDSPGSGKRSSRSSGKSTPYQMAPDNVPFADDHGLNSKYGKLGRVLGSGAGGSVRLLKRNSDGVTFAVKQFRDRHSWESLKEYSKKVTAEFCIGSTLHHGNIIETLDIIQEGQHWYEVMEYAPFDLFAIVMTGKMTKEEIACSFKQILSGVAYLHGMGLAHRDLKLDNVVVNDRGIMKLIDFGSAVVFRYPFENDIVPASGIVGSDPYLAPEVYDEKKYDPRPTDVWSLAIIFCCMTLRRFPWKQPRSTDNSYRLFVSTPTPGTPVPDVDPRRRPKSSPDLPSAAHEHKQPEQKPAPPTSNGPPSQPPAKLTVPVEEQNGTNGNKSDKPDSPKDTDSPTDAQKQTSQNSNKNYKPTRTTSKEAPPLPPGSQPPAPKQEVIKGPWRLLRILPRESRFIIGRMLKVDPKERATLDEVLADEWVRNIMTCTQEGTGEVIPATNHKHILEPPSQSPAVASKGAKGK</sequence>
<evidence type="ECO:0000259" key="11">
    <source>
        <dbReference type="PROSITE" id="PS50011"/>
    </source>
</evidence>
<feature type="region of interest" description="Disordered" evidence="10">
    <location>
        <begin position="813"/>
        <end position="832"/>
    </location>
</feature>
<feature type="compositionally biased region" description="Basic and acidic residues" evidence="10">
    <location>
        <begin position="119"/>
        <end position="129"/>
    </location>
</feature>
<evidence type="ECO:0000256" key="9">
    <source>
        <dbReference type="PROSITE-ProRule" id="PRU10141"/>
    </source>
</evidence>
<keyword evidence="2" id="KW-0723">Serine/threonine-protein kinase</keyword>
<feature type="compositionally biased region" description="Pro residues" evidence="10">
    <location>
        <begin position="734"/>
        <end position="745"/>
    </location>
</feature>
<evidence type="ECO:0000256" key="5">
    <source>
        <dbReference type="ARBA" id="ARBA00022777"/>
    </source>
</evidence>
<dbReference type="PROSITE" id="PS00108">
    <property type="entry name" value="PROTEIN_KINASE_ST"/>
    <property type="match status" value="1"/>
</dbReference>
<keyword evidence="3" id="KW-0808">Transferase</keyword>
<dbReference type="Gene3D" id="1.10.510.10">
    <property type="entry name" value="Transferase(Phosphotransferase) domain 1"/>
    <property type="match status" value="1"/>
</dbReference>
<evidence type="ECO:0000256" key="4">
    <source>
        <dbReference type="ARBA" id="ARBA00022741"/>
    </source>
</evidence>
<protein>
    <recommendedName>
        <fullName evidence="1">non-specific serine/threonine protein kinase</fullName>
        <ecNumber evidence="1">2.7.11.1</ecNumber>
    </recommendedName>
</protein>
<feature type="compositionally biased region" description="Polar residues" evidence="10">
    <location>
        <begin position="156"/>
        <end position="174"/>
    </location>
</feature>
<comment type="caution">
    <text evidence="12">The sequence shown here is derived from an EMBL/GenBank/DDBJ whole genome shotgun (WGS) entry which is preliminary data.</text>
</comment>
<keyword evidence="6 9" id="KW-0067">ATP-binding</keyword>
<feature type="compositionally biased region" description="Low complexity" evidence="10">
    <location>
        <begin position="373"/>
        <end position="387"/>
    </location>
</feature>
<dbReference type="Gene3D" id="3.30.200.20">
    <property type="entry name" value="Phosphorylase Kinase, domain 1"/>
    <property type="match status" value="1"/>
</dbReference>
<dbReference type="FunFam" id="1.10.510.10:FF:000595">
    <property type="entry name" value="Protein kinase, putative (AFU_orthologue AFUA_5G11840)"/>
    <property type="match status" value="1"/>
</dbReference>